<dbReference type="Proteomes" id="UP001501600">
    <property type="component" value="Unassembled WGS sequence"/>
</dbReference>
<evidence type="ECO:0000256" key="2">
    <source>
        <dbReference type="ARBA" id="ARBA00023125"/>
    </source>
</evidence>
<evidence type="ECO:0000256" key="3">
    <source>
        <dbReference type="ARBA" id="ARBA00023163"/>
    </source>
</evidence>
<dbReference type="PANTHER" id="PTHR33154">
    <property type="entry name" value="TRANSCRIPTIONAL REGULATOR, ARSR FAMILY"/>
    <property type="match status" value="1"/>
</dbReference>
<dbReference type="PROSITE" id="PS50987">
    <property type="entry name" value="HTH_ARSR_2"/>
    <property type="match status" value="1"/>
</dbReference>
<dbReference type="InterPro" id="IPR051081">
    <property type="entry name" value="HTH_MetalResp_TranReg"/>
</dbReference>
<dbReference type="Pfam" id="PF01022">
    <property type="entry name" value="HTH_5"/>
    <property type="match status" value="1"/>
</dbReference>
<feature type="domain" description="HTH arsR-type" evidence="4">
    <location>
        <begin position="9"/>
        <end position="105"/>
    </location>
</feature>
<dbReference type="SUPFAM" id="SSF46785">
    <property type="entry name" value="Winged helix' DNA-binding domain"/>
    <property type="match status" value="1"/>
</dbReference>
<dbReference type="PRINTS" id="PR00778">
    <property type="entry name" value="HTHARSR"/>
</dbReference>
<dbReference type="InterPro" id="IPR001845">
    <property type="entry name" value="HTH_ArsR_DNA-bd_dom"/>
</dbReference>
<keyword evidence="2" id="KW-0238">DNA-binding</keyword>
<comment type="caution">
    <text evidence="5">The sequence shown here is derived from an EMBL/GenBank/DDBJ whole genome shotgun (WGS) entry which is preliminary data.</text>
</comment>
<dbReference type="RefSeq" id="WP_345317582.1">
    <property type="nucleotide sequence ID" value="NZ_BAABLF010000027.1"/>
</dbReference>
<name>A0ABP9SDF0_9GAMM</name>
<evidence type="ECO:0000256" key="1">
    <source>
        <dbReference type="ARBA" id="ARBA00023015"/>
    </source>
</evidence>
<dbReference type="InterPro" id="IPR036390">
    <property type="entry name" value="WH_DNA-bd_sf"/>
</dbReference>
<dbReference type="InterPro" id="IPR011991">
    <property type="entry name" value="ArsR-like_HTH"/>
</dbReference>
<dbReference type="EMBL" id="BAABLF010000027">
    <property type="protein sequence ID" value="GAA5193926.1"/>
    <property type="molecule type" value="Genomic_DNA"/>
</dbReference>
<dbReference type="CDD" id="cd00090">
    <property type="entry name" value="HTH_ARSR"/>
    <property type="match status" value="1"/>
</dbReference>
<evidence type="ECO:0000259" key="4">
    <source>
        <dbReference type="PROSITE" id="PS50987"/>
    </source>
</evidence>
<proteinExistence type="predicted"/>
<dbReference type="Gene3D" id="1.10.10.10">
    <property type="entry name" value="Winged helix-like DNA-binding domain superfamily/Winged helix DNA-binding domain"/>
    <property type="match status" value="1"/>
</dbReference>
<dbReference type="InterPro" id="IPR036388">
    <property type="entry name" value="WH-like_DNA-bd_sf"/>
</dbReference>
<evidence type="ECO:0000313" key="5">
    <source>
        <dbReference type="EMBL" id="GAA5193926.1"/>
    </source>
</evidence>
<reference evidence="6" key="1">
    <citation type="journal article" date="2019" name="Int. J. Syst. Evol. Microbiol.">
        <title>The Global Catalogue of Microorganisms (GCM) 10K type strain sequencing project: providing services to taxonomists for standard genome sequencing and annotation.</title>
        <authorList>
            <consortium name="The Broad Institute Genomics Platform"/>
            <consortium name="The Broad Institute Genome Sequencing Center for Infectious Disease"/>
            <person name="Wu L."/>
            <person name="Ma J."/>
        </authorList>
    </citation>
    <scope>NUCLEOTIDE SEQUENCE [LARGE SCALE GENOMIC DNA]</scope>
    <source>
        <strain evidence="6">JCM 18720</strain>
    </source>
</reference>
<sequence length="111" mass="12300">MTEASALNIDDMARNANEASRLLKSIANPHRLMILCLLLQQEMTVTELNAQVPLSQSALSQHLAVLRKEGLVQTRKESLQVWYRLASTEVEAILATLYQLYCAPSDSCAAI</sequence>
<organism evidence="5 6">
    <name type="scientific">Ferrimonas gelatinilytica</name>
    <dbReference type="NCBI Taxonomy" id="1255257"/>
    <lineage>
        <taxon>Bacteria</taxon>
        <taxon>Pseudomonadati</taxon>
        <taxon>Pseudomonadota</taxon>
        <taxon>Gammaproteobacteria</taxon>
        <taxon>Alteromonadales</taxon>
        <taxon>Ferrimonadaceae</taxon>
        <taxon>Ferrimonas</taxon>
    </lineage>
</organism>
<gene>
    <name evidence="5" type="ORF">GCM10025772_25830</name>
</gene>
<keyword evidence="3" id="KW-0804">Transcription</keyword>
<keyword evidence="6" id="KW-1185">Reference proteome</keyword>
<evidence type="ECO:0000313" key="6">
    <source>
        <dbReference type="Proteomes" id="UP001501600"/>
    </source>
</evidence>
<protein>
    <submittedName>
        <fullName evidence="5">Metalloregulator ArsR/SmtB family transcription factor</fullName>
    </submittedName>
</protein>
<accession>A0ABP9SDF0</accession>
<keyword evidence="1" id="KW-0805">Transcription regulation</keyword>
<dbReference type="PANTHER" id="PTHR33154:SF28">
    <property type="entry name" value="HTH-TYPE TRANSCRIPTIONAL REGULATOR YGAV-RELATED"/>
    <property type="match status" value="1"/>
</dbReference>
<dbReference type="SMART" id="SM00418">
    <property type="entry name" value="HTH_ARSR"/>
    <property type="match status" value="1"/>
</dbReference>
<dbReference type="NCBIfam" id="NF033788">
    <property type="entry name" value="HTH_metalloreg"/>
    <property type="match status" value="1"/>
</dbReference>